<evidence type="ECO:0000313" key="3">
    <source>
        <dbReference type="EMBL" id="NYD88330.1"/>
    </source>
</evidence>
<protein>
    <submittedName>
        <fullName evidence="3">Septal ring factor EnvC (AmiA/AmiB activator)</fullName>
    </submittedName>
</protein>
<dbReference type="SUPFAM" id="SSF51261">
    <property type="entry name" value="Duplicated hybrid motif"/>
    <property type="match status" value="1"/>
</dbReference>
<dbReference type="Gene3D" id="2.70.70.10">
    <property type="entry name" value="Glucose Permease (Domain IIA)"/>
    <property type="match status" value="1"/>
</dbReference>
<accession>A0A7Y9FJ85</accession>
<gene>
    <name evidence="3" type="ORF">HD841_000099</name>
</gene>
<dbReference type="AlphaFoldDB" id="A0A7Y9FJ85"/>
<dbReference type="PANTHER" id="PTHR21666:SF270">
    <property type="entry name" value="MUREIN HYDROLASE ACTIVATOR ENVC"/>
    <property type="match status" value="1"/>
</dbReference>
<organism evidence="3 4">
    <name type="scientific">Sphingomonas melonis</name>
    <dbReference type="NCBI Taxonomy" id="152682"/>
    <lineage>
        <taxon>Bacteria</taxon>
        <taxon>Pseudomonadati</taxon>
        <taxon>Pseudomonadota</taxon>
        <taxon>Alphaproteobacteria</taxon>
        <taxon>Sphingomonadales</taxon>
        <taxon>Sphingomonadaceae</taxon>
        <taxon>Sphingomonas</taxon>
    </lineage>
</organism>
<feature type="domain" description="M23ase beta-sheet core" evidence="2">
    <location>
        <begin position="329"/>
        <end position="417"/>
    </location>
</feature>
<dbReference type="Pfam" id="PF01551">
    <property type="entry name" value="Peptidase_M23"/>
    <property type="match status" value="1"/>
</dbReference>
<sequence length="423" mass="43673">MAVRLLRAPRRASGGSPPIAIGSTVGPLRGNAARCRTGARGRAALCLALLALVLPAQGQTLPDQRQRLAAARRDAALATARASDLARDAAAERDAADKARAEEAALAARVTVAEANLAAARARQAIAAQLLADQQGRLAAQQAPVARLLAALTALARRPALVTIAQPGSVDDLVHVRAVLGGALPVVRARTDAVRQAIAATRSLQADAAQAAAALRQSRIRLEADRTALARLEADHRRRSQALGRNAMSESDRALALGERARDLIDSLDAGAIASATATELAALPGPLPRPLAAGSVAPPPLHGVYRLPVRGRLVTGLDELSDSGVRARGLTFAVAPNAAVRAPAGGIVRYARAFRGYRGIVIIDHGDGWTSLVTGLAAPQVRVGQRVAAGAPLGRAATGEEPQVTVELRRRGRPMDIAALLG</sequence>
<dbReference type="EMBL" id="JACCBY010000001">
    <property type="protein sequence ID" value="NYD88330.1"/>
    <property type="molecule type" value="Genomic_DNA"/>
</dbReference>
<proteinExistence type="predicted"/>
<dbReference type="InterPro" id="IPR050570">
    <property type="entry name" value="Cell_wall_metabolism_enzyme"/>
</dbReference>
<evidence type="ECO:0000256" key="1">
    <source>
        <dbReference type="SAM" id="MobiDB-lite"/>
    </source>
</evidence>
<evidence type="ECO:0000259" key="2">
    <source>
        <dbReference type="Pfam" id="PF01551"/>
    </source>
</evidence>
<reference evidence="3 4" key="1">
    <citation type="submission" date="2020-08" db="EMBL/GenBank/DDBJ databases">
        <title>The Agave Microbiome: Exploring the role of microbial communities in plant adaptations to desert environments.</title>
        <authorList>
            <person name="Partida-Martinez L.P."/>
        </authorList>
    </citation>
    <scope>NUCLEOTIDE SEQUENCE [LARGE SCALE GENOMIC DNA]</scope>
    <source>
        <strain evidence="3 4">AS2.3</strain>
    </source>
</reference>
<dbReference type="InterPro" id="IPR016047">
    <property type="entry name" value="M23ase_b-sheet_dom"/>
</dbReference>
<comment type="caution">
    <text evidence="3">The sequence shown here is derived from an EMBL/GenBank/DDBJ whole genome shotgun (WGS) entry which is preliminary data.</text>
</comment>
<dbReference type="InterPro" id="IPR011055">
    <property type="entry name" value="Dup_hybrid_motif"/>
</dbReference>
<name>A0A7Y9FJ85_9SPHN</name>
<feature type="region of interest" description="Disordered" evidence="1">
    <location>
        <begin position="1"/>
        <end position="21"/>
    </location>
</feature>
<dbReference type="PANTHER" id="PTHR21666">
    <property type="entry name" value="PEPTIDASE-RELATED"/>
    <property type="match status" value="1"/>
</dbReference>
<dbReference type="CDD" id="cd12797">
    <property type="entry name" value="M23_peptidase"/>
    <property type="match status" value="1"/>
</dbReference>
<dbReference type="Proteomes" id="UP000517753">
    <property type="component" value="Unassembled WGS sequence"/>
</dbReference>
<evidence type="ECO:0000313" key="4">
    <source>
        <dbReference type="Proteomes" id="UP000517753"/>
    </source>
</evidence>
<keyword evidence="4" id="KW-1185">Reference proteome</keyword>
<dbReference type="GO" id="GO:0004222">
    <property type="term" value="F:metalloendopeptidase activity"/>
    <property type="evidence" value="ECO:0007669"/>
    <property type="project" value="TreeGrafter"/>
</dbReference>